<organism evidence="9">
    <name type="scientific">Capitella teleta</name>
    <name type="common">Polychaete worm</name>
    <dbReference type="NCBI Taxonomy" id="283909"/>
    <lineage>
        <taxon>Eukaryota</taxon>
        <taxon>Metazoa</taxon>
        <taxon>Spiralia</taxon>
        <taxon>Lophotrochozoa</taxon>
        <taxon>Annelida</taxon>
        <taxon>Polychaeta</taxon>
        <taxon>Sedentaria</taxon>
        <taxon>Scolecida</taxon>
        <taxon>Capitellidae</taxon>
        <taxon>Capitella</taxon>
    </lineage>
</organism>
<dbReference type="SMART" id="SM00020">
    <property type="entry name" value="Tryp_SPc"/>
    <property type="match status" value="1"/>
</dbReference>
<dbReference type="PANTHER" id="PTHR24252:SF7">
    <property type="entry name" value="HYALIN"/>
    <property type="match status" value="1"/>
</dbReference>
<dbReference type="EMBL" id="KB310962">
    <property type="protein sequence ID" value="ELT90351.1"/>
    <property type="molecule type" value="Genomic_DNA"/>
</dbReference>
<dbReference type="AlphaFoldDB" id="R7TFP8"/>
<reference evidence="11" key="3">
    <citation type="submission" date="2015-06" db="UniProtKB">
        <authorList>
            <consortium name="EnsemblMetazoa"/>
        </authorList>
    </citation>
    <scope>IDENTIFICATION</scope>
</reference>
<keyword evidence="5" id="KW-1015">Disulfide bond</keyword>
<dbReference type="InterPro" id="IPR009003">
    <property type="entry name" value="Peptidase_S1_PA"/>
</dbReference>
<dbReference type="Proteomes" id="UP000014760">
    <property type="component" value="Unassembled WGS sequence"/>
</dbReference>
<name>R7TFP8_CAPTE</name>
<dbReference type="EMBL" id="KB310962">
    <property type="protein sequence ID" value="ELT90354.1"/>
    <property type="molecule type" value="Genomic_DNA"/>
</dbReference>
<dbReference type="SUPFAM" id="SSF50494">
    <property type="entry name" value="Trypsin-like serine proteases"/>
    <property type="match status" value="1"/>
</dbReference>
<dbReference type="EMBL" id="AMQN01014427">
    <property type="status" value="NOT_ANNOTATED_CDS"/>
    <property type="molecule type" value="Genomic_DNA"/>
</dbReference>
<dbReference type="GO" id="GO:0004252">
    <property type="term" value="F:serine-type endopeptidase activity"/>
    <property type="evidence" value="ECO:0007669"/>
    <property type="project" value="InterPro"/>
</dbReference>
<evidence type="ECO:0000313" key="11">
    <source>
        <dbReference type="EnsemblMetazoa" id="CapteP226719"/>
    </source>
</evidence>
<evidence type="ECO:0000256" key="4">
    <source>
        <dbReference type="ARBA" id="ARBA00022825"/>
    </source>
</evidence>
<dbReference type="InterPro" id="IPR001254">
    <property type="entry name" value="Trypsin_dom"/>
</dbReference>
<keyword evidence="1 6" id="KW-0645">Protease</keyword>
<dbReference type="MEROPS" id="S01.243"/>
<dbReference type="EnsemblMetazoa" id="CapteT226720">
    <property type="protein sequence ID" value="CapteP226720"/>
    <property type="gene ID" value="CapteG226720"/>
</dbReference>
<dbReference type="OMA" id="HSCNSMS"/>
<reference evidence="9 12" key="2">
    <citation type="journal article" date="2013" name="Nature">
        <title>Insights into bilaterian evolution from three spiralian genomes.</title>
        <authorList>
            <person name="Simakov O."/>
            <person name="Marletaz F."/>
            <person name="Cho S.J."/>
            <person name="Edsinger-Gonzales E."/>
            <person name="Havlak P."/>
            <person name="Hellsten U."/>
            <person name="Kuo D.H."/>
            <person name="Larsson T."/>
            <person name="Lv J."/>
            <person name="Arendt D."/>
            <person name="Savage R."/>
            <person name="Osoegawa K."/>
            <person name="de Jong P."/>
            <person name="Grimwood J."/>
            <person name="Chapman J.A."/>
            <person name="Shapiro H."/>
            <person name="Aerts A."/>
            <person name="Otillar R.P."/>
            <person name="Terry A.Y."/>
            <person name="Boore J.L."/>
            <person name="Grigoriev I.V."/>
            <person name="Lindberg D.R."/>
            <person name="Seaver E.C."/>
            <person name="Weisblat D.A."/>
            <person name="Putnam N.H."/>
            <person name="Rokhsar D.S."/>
        </authorList>
    </citation>
    <scope>NUCLEOTIDE SEQUENCE</scope>
    <source>
        <strain evidence="9 12">I ESC-2004</strain>
    </source>
</reference>
<dbReference type="Gene3D" id="2.40.10.10">
    <property type="entry name" value="Trypsin-like serine proteases"/>
    <property type="match status" value="1"/>
</dbReference>
<dbReference type="FunFam" id="2.40.10.10:FF:000120">
    <property type="entry name" value="Putative serine protease"/>
    <property type="match status" value="1"/>
</dbReference>
<dbReference type="CDD" id="cd00190">
    <property type="entry name" value="Tryp_SPc"/>
    <property type="match status" value="1"/>
</dbReference>
<reference evidence="12" key="1">
    <citation type="submission" date="2012-12" db="EMBL/GenBank/DDBJ databases">
        <authorList>
            <person name="Hellsten U."/>
            <person name="Grimwood J."/>
            <person name="Chapman J.A."/>
            <person name="Shapiro H."/>
            <person name="Aerts A."/>
            <person name="Otillar R.P."/>
            <person name="Terry A.Y."/>
            <person name="Boore J.L."/>
            <person name="Simakov O."/>
            <person name="Marletaz F."/>
            <person name="Cho S.-J."/>
            <person name="Edsinger-Gonzales E."/>
            <person name="Havlak P."/>
            <person name="Kuo D.-H."/>
            <person name="Larsson T."/>
            <person name="Lv J."/>
            <person name="Arendt D."/>
            <person name="Savage R."/>
            <person name="Osoegawa K."/>
            <person name="de Jong P."/>
            <person name="Lindberg D.R."/>
            <person name="Seaver E.C."/>
            <person name="Weisblat D.A."/>
            <person name="Putnam N.H."/>
            <person name="Grigoriev I.V."/>
            <person name="Rokhsar D.S."/>
        </authorList>
    </citation>
    <scope>NUCLEOTIDE SEQUENCE</scope>
    <source>
        <strain evidence="12">I ESC-2004</strain>
    </source>
</reference>
<dbReference type="InterPro" id="IPR001314">
    <property type="entry name" value="Peptidase_S1A"/>
</dbReference>
<evidence type="ECO:0000256" key="3">
    <source>
        <dbReference type="ARBA" id="ARBA00022801"/>
    </source>
</evidence>
<proteinExistence type="predicted"/>
<gene>
    <name evidence="9" type="ORF">CAPTEDRAFT_226719</name>
    <name evidence="10" type="ORF">CAPTEDRAFT_226720</name>
</gene>
<dbReference type="HOGENOM" id="CLU_006842_7_0_1"/>
<keyword evidence="2 7" id="KW-0732">Signal</keyword>
<evidence type="ECO:0000256" key="5">
    <source>
        <dbReference type="ARBA" id="ARBA00023157"/>
    </source>
</evidence>
<dbReference type="GO" id="GO:0006508">
    <property type="term" value="P:proteolysis"/>
    <property type="evidence" value="ECO:0007669"/>
    <property type="project" value="UniProtKB-KW"/>
</dbReference>
<sequence>MRTFIIFALIAAAAAWPALPNCGTSPVPDAGAPRAIDRIVGGWEVEPHEYPYQTTLMTSTNSLFCGGSIIGTTQVLTAAHCTAGRTPSNTFVGVGAHDRTQNDNYYVRHTVSVINQHPSYNPTTISNDVSVLILTEAIEIVAQRQTVCPPGKTASGNADGYEGDRLIVSGWGTQSEGGSVANVLRAVDVLGYTLAGCRATSYPANWIEDGMNCAGVAAGGKDACQGDSGGPLVFQDGSVFEQVGVVSWGQGCARVGYPGVYADTIYYLGWIADNM</sequence>
<evidence type="ECO:0000313" key="9">
    <source>
        <dbReference type="EMBL" id="ELT90351.1"/>
    </source>
</evidence>
<dbReference type="PROSITE" id="PS00135">
    <property type="entry name" value="TRYPSIN_SER"/>
    <property type="match status" value="1"/>
</dbReference>
<feature type="signal peptide" evidence="7">
    <location>
        <begin position="1"/>
        <end position="15"/>
    </location>
</feature>
<feature type="chain" id="PRO_5011951992" description="Peptidase S1 domain-containing protein" evidence="7">
    <location>
        <begin position="16"/>
        <end position="275"/>
    </location>
</feature>
<dbReference type="EnsemblMetazoa" id="CapteT226719">
    <property type="protein sequence ID" value="CapteP226719"/>
    <property type="gene ID" value="CapteG226719"/>
</dbReference>
<dbReference type="PROSITE" id="PS50240">
    <property type="entry name" value="TRYPSIN_DOM"/>
    <property type="match status" value="1"/>
</dbReference>
<dbReference type="PANTHER" id="PTHR24252">
    <property type="entry name" value="ACROSIN-RELATED"/>
    <property type="match status" value="1"/>
</dbReference>
<dbReference type="EMBL" id="AMQN01014431">
    <property type="status" value="NOT_ANNOTATED_CDS"/>
    <property type="molecule type" value="Genomic_DNA"/>
</dbReference>
<dbReference type="OrthoDB" id="10012881at2759"/>
<evidence type="ECO:0000256" key="2">
    <source>
        <dbReference type="ARBA" id="ARBA00022729"/>
    </source>
</evidence>
<evidence type="ECO:0000313" key="10">
    <source>
        <dbReference type="EMBL" id="ELT90354.1"/>
    </source>
</evidence>
<dbReference type="InterPro" id="IPR033116">
    <property type="entry name" value="TRYPSIN_SER"/>
</dbReference>
<protein>
    <recommendedName>
        <fullName evidence="8">Peptidase S1 domain-containing protein</fullName>
    </recommendedName>
</protein>
<dbReference type="PRINTS" id="PR00722">
    <property type="entry name" value="CHYMOTRYPSIN"/>
</dbReference>
<dbReference type="PROSITE" id="PS00134">
    <property type="entry name" value="TRYPSIN_HIS"/>
    <property type="match status" value="1"/>
</dbReference>
<dbReference type="InterPro" id="IPR043504">
    <property type="entry name" value="Peptidase_S1_PA_chymotrypsin"/>
</dbReference>
<evidence type="ECO:0000256" key="6">
    <source>
        <dbReference type="RuleBase" id="RU363034"/>
    </source>
</evidence>
<dbReference type="STRING" id="283909.R7TFP8"/>
<dbReference type="InterPro" id="IPR018114">
    <property type="entry name" value="TRYPSIN_HIS"/>
</dbReference>
<evidence type="ECO:0000259" key="8">
    <source>
        <dbReference type="PROSITE" id="PS50240"/>
    </source>
</evidence>
<keyword evidence="4 6" id="KW-0720">Serine protease</keyword>
<keyword evidence="12" id="KW-1185">Reference proteome</keyword>
<evidence type="ECO:0000256" key="7">
    <source>
        <dbReference type="SAM" id="SignalP"/>
    </source>
</evidence>
<keyword evidence="3 6" id="KW-0378">Hydrolase</keyword>
<evidence type="ECO:0000313" key="12">
    <source>
        <dbReference type="Proteomes" id="UP000014760"/>
    </source>
</evidence>
<feature type="domain" description="Peptidase S1" evidence="8">
    <location>
        <begin position="39"/>
        <end position="275"/>
    </location>
</feature>
<accession>R7TFP8</accession>
<evidence type="ECO:0000256" key="1">
    <source>
        <dbReference type="ARBA" id="ARBA00022670"/>
    </source>
</evidence>
<dbReference type="Pfam" id="PF00089">
    <property type="entry name" value="Trypsin"/>
    <property type="match status" value="1"/>
</dbReference>